<gene>
    <name evidence="4" type="ORF">SteCoe_23436</name>
</gene>
<keyword evidence="5" id="KW-1185">Reference proteome</keyword>
<reference evidence="4 5" key="1">
    <citation type="submission" date="2016-11" db="EMBL/GenBank/DDBJ databases">
        <title>The macronuclear genome of Stentor coeruleus: a giant cell with tiny introns.</title>
        <authorList>
            <person name="Slabodnick M."/>
            <person name="Ruby J.G."/>
            <person name="Reiff S.B."/>
            <person name="Swart E.C."/>
            <person name="Gosai S."/>
            <person name="Prabakaran S."/>
            <person name="Witkowska E."/>
            <person name="Larue G.E."/>
            <person name="Fisher S."/>
            <person name="Freeman R.M."/>
            <person name="Gunawardena J."/>
            <person name="Chu W."/>
            <person name="Stover N.A."/>
            <person name="Gregory B.D."/>
            <person name="Nowacki M."/>
            <person name="Derisi J."/>
            <person name="Roy S.W."/>
            <person name="Marshall W.F."/>
            <person name="Sood P."/>
        </authorList>
    </citation>
    <scope>NUCLEOTIDE SEQUENCE [LARGE SCALE GENOMIC DNA]</scope>
    <source>
        <strain evidence="4">WM001</strain>
    </source>
</reference>
<accession>A0A1R2BJV1</accession>
<sequence>MKAVVLSGPKEYSVIEMPIPVPRPGEVVVRIEASPINPSDVVFLKGVYGTTKPYPAVPGFEGSGTVVSSGGGLLAWRLVGKRVALSCEKGNGVWAEYAVASAKSCVVLPQNIPFELGCCMFVNPFTVMMFADKIREGKHQAVIQTAACSALGKMLIRYCISERINIVNIVRRDEQVKQLKEMGAEYVLNSSDEGFLENLKKMSADLNATIAFDAVGGEMTGMLMNCMCENSVVYVYGALSMTAIKDISPSSLIFSNKRVEGLWLTRWIKTKGLITLWNLSNRVVSLLPTILKTEVAREFPLENIKDALKFYKKNMSAGKVILRPQGVPQGN</sequence>
<comment type="caution">
    <text evidence="4">The sequence shown here is derived from an EMBL/GenBank/DDBJ whole genome shotgun (WGS) entry which is preliminary data.</text>
</comment>
<evidence type="ECO:0000256" key="1">
    <source>
        <dbReference type="ARBA" id="ARBA00022857"/>
    </source>
</evidence>
<dbReference type="OrthoDB" id="415383at2759"/>
<dbReference type="Proteomes" id="UP000187209">
    <property type="component" value="Unassembled WGS sequence"/>
</dbReference>
<dbReference type="Gene3D" id="3.90.180.10">
    <property type="entry name" value="Medium-chain alcohol dehydrogenases, catalytic domain"/>
    <property type="match status" value="1"/>
</dbReference>
<dbReference type="Pfam" id="PF00107">
    <property type="entry name" value="ADH_zinc_N"/>
    <property type="match status" value="1"/>
</dbReference>
<name>A0A1R2BJV1_9CILI</name>
<dbReference type="InterPro" id="IPR011032">
    <property type="entry name" value="GroES-like_sf"/>
</dbReference>
<evidence type="ECO:0000313" key="4">
    <source>
        <dbReference type="EMBL" id="OMJ77038.1"/>
    </source>
</evidence>
<keyword evidence="2" id="KW-0560">Oxidoreductase</keyword>
<dbReference type="Pfam" id="PF08240">
    <property type="entry name" value="ADH_N"/>
    <property type="match status" value="1"/>
</dbReference>
<dbReference type="InterPro" id="IPR036291">
    <property type="entry name" value="NAD(P)-bd_dom_sf"/>
</dbReference>
<dbReference type="SUPFAM" id="SSF50129">
    <property type="entry name" value="GroES-like"/>
    <property type="match status" value="1"/>
</dbReference>
<evidence type="ECO:0000259" key="3">
    <source>
        <dbReference type="SMART" id="SM00829"/>
    </source>
</evidence>
<dbReference type="EMBL" id="MPUH01000596">
    <property type="protein sequence ID" value="OMJ77038.1"/>
    <property type="molecule type" value="Genomic_DNA"/>
</dbReference>
<dbReference type="SUPFAM" id="SSF51735">
    <property type="entry name" value="NAD(P)-binding Rossmann-fold domains"/>
    <property type="match status" value="1"/>
</dbReference>
<evidence type="ECO:0000256" key="2">
    <source>
        <dbReference type="ARBA" id="ARBA00023002"/>
    </source>
</evidence>
<dbReference type="SMART" id="SM00829">
    <property type="entry name" value="PKS_ER"/>
    <property type="match status" value="1"/>
</dbReference>
<dbReference type="InterPro" id="IPR020843">
    <property type="entry name" value="ER"/>
</dbReference>
<feature type="domain" description="Enoyl reductase (ER)" evidence="3">
    <location>
        <begin position="7"/>
        <end position="322"/>
    </location>
</feature>
<proteinExistence type="predicted"/>
<keyword evidence="1" id="KW-0521">NADP</keyword>
<dbReference type="GO" id="GO:0070402">
    <property type="term" value="F:NADPH binding"/>
    <property type="evidence" value="ECO:0007669"/>
    <property type="project" value="TreeGrafter"/>
</dbReference>
<dbReference type="CDD" id="cd08291">
    <property type="entry name" value="ETR_like_1"/>
    <property type="match status" value="1"/>
</dbReference>
<protein>
    <recommendedName>
        <fullName evidence="3">Enoyl reductase (ER) domain-containing protein</fullName>
    </recommendedName>
</protein>
<dbReference type="InterPro" id="IPR013154">
    <property type="entry name" value="ADH-like_N"/>
</dbReference>
<dbReference type="PANTHER" id="PTHR48106:SF18">
    <property type="entry name" value="QUINONE OXIDOREDUCTASE PIG3"/>
    <property type="match status" value="1"/>
</dbReference>
<dbReference type="PANTHER" id="PTHR48106">
    <property type="entry name" value="QUINONE OXIDOREDUCTASE PIG3-RELATED"/>
    <property type="match status" value="1"/>
</dbReference>
<organism evidence="4 5">
    <name type="scientific">Stentor coeruleus</name>
    <dbReference type="NCBI Taxonomy" id="5963"/>
    <lineage>
        <taxon>Eukaryota</taxon>
        <taxon>Sar</taxon>
        <taxon>Alveolata</taxon>
        <taxon>Ciliophora</taxon>
        <taxon>Postciliodesmatophora</taxon>
        <taxon>Heterotrichea</taxon>
        <taxon>Heterotrichida</taxon>
        <taxon>Stentoridae</taxon>
        <taxon>Stentor</taxon>
    </lineage>
</organism>
<dbReference type="GO" id="GO:0016651">
    <property type="term" value="F:oxidoreductase activity, acting on NAD(P)H"/>
    <property type="evidence" value="ECO:0007669"/>
    <property type="project" value="TreeGrafter"/>
</dbReference>
<dbReference type="InterPro" id="IPR013149">
    <property type="entry name" value="ADH-like_C"/>
</dbReference>
<dbReference type="Gene3D" id="3.40.50.720">
    <property type="entry name" value="NAD(P)-binding Rossmann-like Domain"/>
    <property type="match status" value="1"/>
</dbReference>
<dbReference type="AlphaFoldDB" id="A0A1R2BJV1"/>
<evidence type="ECO:0000313" key="5">
    <source>
        <dbReference type="Proteomes" id="UP000187209"/>
    </source>
</evidence>